<evidence type="ECO:0000256" key="6">
    <source>
        <dbReference type="ARBA" id="ARBA00023065"/>
    </source>
</evidence>
<keyword evidence="11" id="KW-1185">Reference proteome</keyword>
<evidence type="ECO:0000256" key="4">
    <source>
        <dbReference type="ARBA" id="ARBA00022781"/>
    </source>
</evidence>
<comment type="function">
    <text evidence="8">Required for H(+) efflux immediately after light irradiation to form a rapid H(+) concentration gradient across the thylakoid membranes. Together with PxcL, contributes to transient H(+) uptake following dark to light transition.</text>
</comment>
<keyword evidence="7 8" id="KW-0472">Membrane</keyword>
<comment type="similarity">
    <text evidence="8">Belongs to the CemA family.</text>
</comment>
<feature type="compositionally biased region" description="Low complexity" evidence="9">
    <location>
        <begin position="160"/>
        <end position="171"/>
    </location>
</feature>
<keyword evidence="2 8" id="KW-0813">Transport</keyword>
<feature type="transmembrane region" description="Helical" evidence="8">
    <location>
        <begin position="229"/>
        <end position="248"/>
    </location>
</feature>
<accession>A0ABT7BKH7</accession>
<dbReference type="Proteomes" id="UP001231370">
    <property type="component" value="Unassembled WGS sequence"/>
</dbReference>
<keyword evidence="8" id="KW-1003">Cell membrane</keyword>
<dbReference type="NCBIfam" id="NF002703">
    <property type="entry name" value="PRK02507.1-1"/>
    <property type="match status" value="1"/>
</dbReference>
<protein>
    <recommendedName>
        <fullName evidence="8">Proton extrusion protein PxcA</fullName>
    </recommendedName>
</protein>
<sequence>MAKGSPWQKLQSSFRVLNRWFWQTPDRALDDAYEAVLKIQAIEDEYFGGQKIVPNSPQYNSTVQSYFKQELTNNLNAARIRLSEFNTSRFFVNSSSRKLANSLWQSSSINLDKNPIEDSQLTLEKLTTIDRVLTRYGSQPSSDSKAVIPVDQSQSLTVPKSKSSQSNRSKSLPPPTVEEITNAETISDQSSFLPRTILGTFKRVQKELDPKTEEELMNRFRISKFKTIISLRFILLAFLIPLLTQQIASNFIVGPIVDKFKDREQISVFLNEDMEAEAFMELEKFESQIKFEMLIGELPEMTPEEVRKELHHKAEEIKEEFKTHSSDAVKNVFSDFFAFVAFGWVVYTSKREITVLKSFMDDLIYGLSDSAKAFIIILFTDMFVGFHSPHGWEVILEGLSRHFGLPESREFIFLFIATFPVILDTVFKYWIFRYLNRISPSSVATYKEMNE</sequence>
<evidence type="ECO:0000313" key="10">
    <source>
        <dbReference type="EMBL" id="MDJ1179698.1"/>
    </source>
</evidence>
<evidence type="ECO:0000313" key="11">
    <source>
        <dbReference type="Proteomes" id="UP001231370"/>
    </source>
</evidence>
<keyword evidence="4 8" id="KW-0375">Hydrogen ion transport</keyword>
<evidence type="ECO:0000256" key="9">
    <source>
        <dbReference type="SAM" id="MobiDB-lite"/>
    </source>
</evidence>
<keyword evidence="8" id="KW-0997">Cell inner membrane</keyword>
<evidence type="ECO:0000256" key="1">
    <source>
        <dbReference type="ARBA" id="ARBA00004141"/>
    </source>
</evidence>
<keyword evidence="6 8" id="KW-0406">Ion transport</keyword>
<feature type="transmembrane region" description="Helical" evidence="8">
    <location>
        <begin position="370"/>
        <end position="391"/>
    </location>
</feature>
<evidence type="ECO:0000256" key="5">
    <source>
        <dbReference type="ARBA" id="ARBA00022989"/>
    </source>
</evidence>
<dbReference type="InterPro" id="IPR004282">
    <property type="entry name" value="CemA"/>
</dbReference>
<keyword evidence="3 8" id="KW-0812">Transmembrane</keyword>
<dbReference type="RefSeq" id="WP_283763002.1">
    <property type="nucleotide sequence ID" value="NZ_JAQPOK010000090.1"/>
</dbReference>
<dbReference type="HAMAP" id="MF_01308">
    <property type="entry name" value="CemA_PxcA"/>
    <property type="match status" value="1"/>
</dbReference>
<evidence type="ECO:0000256" key="8">
    <source>
        <dbReference type="HAMAP-Rule" id="MF_01308"/>
    </source>
</evidence>
<name>A0ABT7BKH7_9CYAN</name>
<comment type="subcellular location">
    <subcellularLocation>
        <location evidence="8">Cell inner membrane</location>
        <topology evidence="8">Multi-pass membrane protein</topology>
    </subcellularLocation>
    <subcellularLocation>
        <location evidence="1">Membrane</location>
        <topology evidence="1">Multi-pass membrane protein</topology>
    </subcellularLocation>
</comment>
<dbReference type="PANTHER" id="PTHR33650:SF2">
    <property type="entry name" value="CHLOROPLAST ENVELOPE MEMBRANE PROTEIN"/>
    <property type="match status" value="1"/>
</dbReference>
<dbReference type="EMBL" id="JAQPOK010000090">
    <property type="protein sequence ID" value="MDJ1179698.1"/>
    <property type="molecule type" value="Genomic_DNA"/>
</dbReference>
<reference evidence="10 11" key="1">
    <citation type="submission" date="2023-01" db="EMBL/GenBank/DDBJ databases">
        <title>Novel diversity within Roseofilum (Cyanobacteria; Desertifilaceae) from marine benthic mats with descriptions of four novel species.</title>
        <authorList>
            <person name="Wang Y."/>
            <person name="Berthold D.E."/>
            <person name="Hu J."/>
            <person name="Lefler F.W."/>
            <person name="Laughinghouse H.D. IV."/>
        </authorList>
    </citation>
    <scope>NUCLEOTIDE SEQUENCE [LARGE SCALE GENOMIC DNA]</scope>
    <source>
        <strain evidence="10 11">BLCC-M91</strain>
    </source>
</reference>
<keyword evidence="5 8" id="KW-1133">Transmembrane helix</keyword>
<dbReference type="PANTHER" id="PTHR33650">
    <property type="entry name" value="CHLOROPLAST ENVELOPE MEMBRANE PROTEIN-RELATED"/>
    <property type="match status" value="1"/>
</dbReference>
<gene>
    <name evidence="8" type="primary">pxcA</name>
    <name evidence="10" type="ORF">PJF56_12570</name>
</gene>
<evidence type="ECO:0000256" key="3">
    <source>
        <dbReference type="ARBA" id="ARBA00022692"/>
    </source>
</evidence>
<feature type="transmembrane region" description="Helical" evidence="8">
    <location>
        <begin position="411"/>
        <end position="431"/>
    </location>
</feature>
<evidence type="ECO:0000256" key="2">
    <source>
        <dbReference type="ARBA" id="ARBA00022448"/>
    </source>
</evidence>
<proteinExistence type="inferred from homology"/>
<feature type="region of interest" description="Disordered" evidence="9">
    <location>
        <begin position="137"/>
        <end position="176"/>
    </location>
</feature>
<evidence type="ECO:0000256" key="7">
    <source>
        <dbReference type="ARBA" id="ARBA00023136"/>
    </source>
</evidence>
<organism evidence="10 11">
    <name type="scientific">Roseofilum halophilum BLCC-M91</name>
    <dbReference type="NCBI Taxonomy" id="3022259"/>
    <lineage>
        <taxon>Bacteria</taxon>
        <taxon>Bacillati</taxon>
        <taxon>Cyanobacteriota</taxon>
        <taxon>Cyanophyceae</taxon>
        <taxon>Desertifilales</taxon>
        <taxon>Desertifilaceae</taxon>
        <taxon>Roseofilum</taxon>
        <taxon>Roseofilum halophilum</taxon>
    </lineage>
</organism>
<comment type="caution">
    <text evidence="10">The sequence shown here is derived from an EMBL/GenBank/DDBJ whole genome shotgun (WGS) entry which is preliminary data.</text>
</comment>
<feature type="transmembrane region" description="Helical" evidence="8">
    <location>
        <begin position="332"/>
        <end position="349"/>
    </location>
</feature>
<dbReference type="Pfam" id="PF03040">
    <property type="entry name" value="CemA"/>
    <property type="match status" value="1"/>
</dbReference>